<organism evidence="2 3">
    <name type="scientific">Synaphobranchus kaupii</name>
    <name type="common">Kaup's arrowtooth eel</name>
    <dbReference type="NCBI Taxonomy" id="118154"/>
    <lineage>
        <taxon>Eukaryota</taxon>
        <taxon>Metazoa</taxon>
        <taxon>Chordata</taxon>
        <taxon>Craniata</taxon>
        <taxon>Vertebrata</taxon>
        <taxon>Euteleostomi</taxon>
        <taxon>Actinopterygii</taxon>
        <taxon>Neopterygii</taxon>
        <taxon>Teleostei</taxon>
        <taxon>Anguilliformes</taxon>
        <taxon>Synaphobranchidae</taxon>
        <taxon>Synaphobranchus</taxon>
    </lineage>
</organism>
<evidence type="ECO:0000313" key="2">
    <source>
        <dbReference type="EMBL" id="KAJ8352784.1"/>
    </source>
</evidence>
<dbReference type="Proteomes" id="UP001152622">
    <property type="component" value="Chromosome 8"/>
</dbReference>
<evidence type="ECO:0000313" key="3">
    <source>
        <dbReference type="Proteomes" id="UP001152622"/>
    </source>
</evidence>
<feature type="region of interest" description="Disordered" evidence="1">
    <location>
        <begin position="41"/>
        <end position="77"/>
    </location>
</feature>
<protein>
    <submittedName>
        <fullName evidence="2">Uncharacterized protein</fullName>
    </submittedName>
</protein>
<dbReference type="AlphaFoldDB" id="A0A9Q1F8C8"/>
<feature type="compositionally biased region" description="Basic and acidic residues" evidence="1">
    <location>
        <begin position="41"/>
        <end position="52"/>
    </location>
</feature>
<reference evidence="2" key="1">
    <citation type="journal article" date="2023" name="Science">
        <title>Genome structures resolve the early diversification of teleost fishes.</title>
        <authorList>
            <person name="Parey E."/>
            <person name="Louis A."/>
            <person name="Montfort J."/>
            <person name="Bouchez O."/>
            <person name="Roques C."/>
            <person name="Iampietro C."/>
            <person name="Lluch J."/>
            <person name="Castinel A."/>
            <person name="Donnadieu C."/>
            <person name="Desvignes T."/>
            <person name="Floi Bucao C."/>
            <person name="Jouanno E."/>
            <person name="Wen M."/>
            <person name="Mejri S."/>
            <person name="Dirks R."/>
            <person name="Jansen H."/>
            <person name="Henkel C."/>
            <person name="Chen W.J."/>
            <person name="Zahm M."/>
            <person name="Cabau C."/>
            <person name="Klopp C."/>
            <person name="Thompson A.W."/>
            <person name="Robinson-Rechavi M."/>
            <person name="Braasch I."/>
            <person name="Lecointre G."/>
            <person name="Bobe J."/>
            <person name="Postlethwait J.H."/>
            <person name="Berthelot C."/>
            <person name="Roest Crollius H."/>
            <person name="Guiguen Y."/>
        </authorList>
    </citation>
    <scope>NUCLEOTIDE SEQUENCE</scope>
    <source>
        <strain evidence="2">WJC10195</strain>
    </source>
</reference>
<proteinExistence type="predicted"/>
<evidence type="ECO:0000256" key="1">
    <source>
        <dbReference type="SAM" id="MobiDB-lite"/>
    </source>
</evidence>
<keyword evidence="3" id="KW-1185">Reference proteome</keyword>
<sequence>MALLSNVEHYQALTVTQMISRNDTGTERISSSESRFMDWCESDRGLEGEEPPRSATDVGANDHGKGSAKENVRSSYTTKANTVGLACSIRVWALRRWGSASLLPEDERERVPRSDTPLNLKLTQLSCRKREPARMTHIAPLLGQYWGSFFHGASGVSP</sequence>
<gene>
    <name evidence="2" type="ORF">SKAU_G00242600</name>
</gene>
<dbReference type="EMBL" id="JAINUF010000008">
    <property type="protein sequence ID" value="KAJ8352784.1"/>
    <property type="molecule type" value="Genomic_DNA"/>
</dbReference>
<name>A0A9Q1F8C8_SYNKA</name>
<accession>A0A9Q1F8C8</accession>
<comment type="caution">
    <text evidence="2">The sequence shown here is derived from an EMBL/GenBank/DDBJ whole genome shotgun (WGS) entry which is preliminary data.</text>
</comment>
<feature type="compositionally biased region" description="Basic and acidic residues" evidence="1">
    <location>
        <begin position="60"/>
        <end position="72"/>
    </location>
</feature>